<evidence type="ECO:0000313" key="3">
    <source>
        <dbReference type="EMBL" id="SDD94543.1"/>
    </source>
</evidence>
<dbReference type="InterPro" id="IPR031325">
    <property type="entry name" value="RHS_repeat"/>
</dbReference>
<dbReference type="InterPro" id="IPR050708">
    <property type="entry name" value="T6SS_VgrG/RHS"/>
</dbReference>
<dbReference type="InterPro" id="IPR006530">
    <property type="entry name" value="YD"/>
</dbReference>
<dbReference type="InterPro" id="IPR022385">
    <property type="entry name" value="Rhs_assc_core"/>
</dbReference>
<dbReference type="Proteomes" id="UP000199603">
    <property type="component" value="Unassembled WGS sequence"/>
</dbReference>
<sequence>MGISDAAGRDIVNTFDALNRLETSTDGIGLIERLRYDADSRVLSRENGRGEVTGFEYNALGHEILRTLPPNQSGARELEFEPGIHGEVLAETDANGNTTTHSYDGLGRRVLSTLPAVPAGPDSGNTRRWSYDRVGNLLSHTDAADRATTWRYSPRNQRIEQTDPSPPGHTQTWDYDVADNLQRHVDRRGIVHTQRHDGENRVIERTRDGLRIEALAYDGPGRVQKRTDARDEDTTYTYDPAGSVLTETRALGFVQRWTYWPWGSPKTHTDADGLVRSFEYDARQRLTKETDPAGAITTHGYDLADHRTRTTRPGAAEWTYAFDADGKLIEVESPEGHRTVYEHDAHGNRTVQRNAGGIVTRFAYDARHRVTAIDHPIGGDEGFAYNGEGELTAHTDRAGQRIEIERDGLGRITERRYTAAAPGDIHREVFALDGDGRPTTLSQYGAADGPQHVQRRYDGQGRLIEEDDRFNQRSTWTYDEAGNRLSLTDPAGTTTTAPDRLNRIARQTTAAGSTELSYSSAGRLQQITHPNGARSETRYDAAGRIERITHYQGSSEVARFEYTYDARGNRIEERRIDASGTQHTTYDYDRDDRLTGTTVTAPGGSVTETRYTLDDVGNRAREVVRRNGATVSDIAYTYQAHQRLTEARDSVSGVLTEYAYDARGHLVSETRNGQTTTYRPNAQDRLATLTLPGAPPVQIDYAYDSEGKRVERRTPTELTRFGWDGETLRRETNAANNVIEAHDWAAGRILSSRRLNDTRYAQHDALRSPIRWSQSTGAEQGQLRYDAWGETTETSPDLPRIAYTGHYREREGGSYYAQQRNYRPGLGRFNRIDPWSGNETNPITLNKYLYPNGNPLAYIDPDGLRSVSTMIDDAAEGCGPVSCAGWAMLYGAYHVGTLGFAGIHDPARDAYSAGEIDGTQYATHTAGALAITAVSATGVGSGARVVAGATTVVGRVGAGAAVGAATGGGLDAATQGLSIATGVQEGYDLNRTRNATLLGGALGGSVAGAGHLVQSRQQASALSAEAAARRVVRTPSDGAERLAVQQGKPIVVTENAESLDAAVFGPTIGKSEYRDWAAFNAEAYRRYQSYVDDAYDAAIAAESEGLLRGNKNTRIGDFVDRQSRDEFLDWLASEGISEGAESVIKVNRWLRDPAGTGNYVRPDIQLPGIIMDATVGRKPPGTLQVMKNALYSNGLPTTVVRPSQRSGSCTVLGCSDQ</sequence>
<feature type="domain" description="Teneurin-like YD-shell" evidence="2">
    <location>
        <begin position="215"/>
        <end position="375"/>
    </location>
</feature>
<dbReference type="STRING" id="265719.SAMN04488509_11158"/>
<dbReference type="Pfam" id="PF25023">
    <property type="entry name" value="TEN_YD-shell"/>
    <property type="match status" value="2"/>
</dbReference>
<proteinExistence type="predicted"/>
<evidence type="ECO:0000256" key="1">
    <source>
        <dbReference type="ARBA" id="ARBA00022737"/>
    </source>
</evidence>
<keyword evidence="1" id="KW-0677">Repeat</keyword>
<accession>A0A1G6YWU7</accession>
<dbReference type="OrthoDB" id="5925106at2"/>
<reference evidence="3 4" key="1">
    <citation type="submission" date="2016-10" db="EMBL/GenBank/DDBJ databases">
        <authorList>
            <person name="de Groot N.N."/>
        </authorList>
    </citation>
    <scope>NUCLEOTIDE SEQUENCE [LARGE SCALE GENOMIC DNA]</scope>
    <source>
        <strain evidence="3 4">DSM 16957</strain>
    </source>
</reference>
<dbReference type="RefSeq" id="WP_091244350.1">
    <property type="nucleotide sequence ID" value="NZ_FNAG01000011.1"/>
</dbReference>
<dbReference type="PANTHER" id="PTHR32305:SF15">
    <property type="entry name" value="PROTEIN RHSA-RELATED"/>
    <property type="match status" value="1"/>
</dbReference>
<dbReference type="Gene3D" id="2.180.10.10">
    <property type="entry name" value="RHS repeat-associated core"/>
    <property type="match status" value="3"/>
</dbReference>
<dbReference type="Pfam" id="PF05593">
    <property type="entry name" value="RHS_repeat"/>
    <property type="match status" value="4"/>
</dbReference>
<dbReference type="EMBL" id="FNAG01000011">
    <property type="protein sequence ID" value="SDD94543.1"/>
    <property type="molecule type" value="Genomic_DNA"/>
</dbReference>
<dbReference type="PANTHER" id="PTHR32305">
    <property type="match status" value="1"/>
</dbReference>
<evidence type="ECO:0000313" key="4">
    <source>
        <dbReference type="Proteomes" id="UP000199603"/>
    </source>
</evidence>
<gene>
    <name evidence="3" type="ORF">SAMN04488509_11158</name>
</gene>
<protein>
    <submittedName>
        <fullName evidence="3">RHS repeat-associated core domain-containing protein</fullName>
    </submittedName>
</protein>
<evidence type="ECO:0000259" key="2">
    <source>
        <dbReference type="Pfam" id="PF25023"/>
    </source>
</evidence>
<dbReference type="NCBIfam" id="TIGR03696">
    <property type="entry name" value="Rhs_assc_core"/>
    <property type="match status" value="1"/>
</dbReference>
<organism evidence="3 4">
    <name type="scientific">Aquimonas voraii</name>
    <dbReference type="NCBI Taxonomy" id="265719"/>
    <lineage>
        <taxon>Bacteria</taxon>
        <taxon>Pseudomonadati</taxon>
        <taxon>Pseudomonadota</taxon>
        <taxon>Gammaproteobacteria</taxon>
        <taxon>Lysobacterales</taxon>
        <taxon>Lysobacteraceae</taxon>
        <taxon>Aquimonas</taxon>
    </lineage>
</organism>
<dbReference type="AlphaFoldDB" id="A0A1G6YWU7"/>
<name>A0A1G6YWU7_9GAMM</name>
<feature type="domain" description="Teneurin-like YD-shell" evidence="2">
    <location>
        <begin position="535"/>
        <end position="855"/>
    </location>
</feature>
<dbReference type="NCBIfam" id="TIGR01643">
    <property type="entry name" value="YD_repeat_2x"/>
    <property type="match status" value="10"/>
</dbReference>
<keyword evidence="4" id="KW-1185">Reference proteome</keyword>
<dbReference type="InterPro" id="IPR056823">
    <property type="entry name" value="TEN-like_YD-shell"/>
</dbReference>